<dbReference type="PROSITE" id="PS01124">
    <property type="entry name" value="HTH_ARAC_FAMILY_2"/>
    <property type="match status" value="1"/>
</dbReference>
<gene>
    <name evidence="5" type="ORF">ABT404_03925</name>
</gene>
<accession>A0ABV1WP34</accession>
<dbReference type="SUPFAM" id="SSF51215">
    <property type="entry name" value="Regulatory protein AraC"/>
    <property type="match status" value="1"/>
</dbReference>
<dbReference type="Proteomes" id="UP001474181">
    <property type="component" value="Unassembled WGS sequence"/>
</dbReference>
<dbReference type="SMART" id="SM00342">
    <property type="entry name" value="HTH_ARAC"/>
    <property type="match status" value="1"/>
</dbReference>
<dbReference type="Pfam" id="PF02311">
    <property type="entry name" value="AraC_binding"/>
    <property type="match status" value="1"/>
</dbReference>
<evidence type="ECO:0000256" key="3">
    <source>
        <dbReference type="ARBA" id="ARBA00023163"/>
    </source>
</evidence>
<evidence type="ECO:0000313" key="5">
    <source>
        <dbReference type="EMBL" id="MER7178631.1"/>
    </source>
</evidence>
<dbReference type="InterPro" id="IPR037923">
    <property type="entry name" value="HTH-like"/>
</dbReference>
<evidence type="ECO:0000256" key="2">
    <source>
        <dbReference type="ARBA" id="ARBA00023125"/>
    </source>
</evidence>
<keyword evidence="2" id="KW-0238">DNA-binding</keyword>
<dbReference type="PANTHER" id="PTHR43280">
    <property type="entry name" value="ARAC-FAMILY TRANSCRIPTIONAL REGULATOR"/>
    <property type="match status" value="1"/>
</dbReference>
<comment type="caution">
    <text evidence="5">The sequence shown here is derived from an EMBL/GenBank/DDBJ whole genome shotgun (WGS) entry which is preliminary data.</text>
</comment>
<dbReference type="PANTHER" id="PTHR43280:SF32">
    <property type="entry name" value="TRANSCRIPTIONAL REGULATORY PROTEIN"/>
    <property type="match status" value="1"/>
</dbReference>
<dbReference type="Gene3D" id="2.60.120.10">
    <property type="entry name" value="Jelly Rolls"/>
    <property type="match status" value="1"/>
</dbReference>
<dbReference type="PRINTS" id="PR00032">
    <property type="entry name" value="HTHARAC"/>
</dbReference>
<keyword evidence="1" id="KW-0805">Transcription regulation</keyword>
<name>A0ABV1WP34_9ACTN</name>
<dbReference type="InterPro" id="IPR003313">
    <property type="entry name" value="AraC-bd"/>
</dbReference>
<evidence type="ECO:0000313" key="6">
    <source>
        <dbReference type="Proteomes" id="UP001474181"/>
    </source>
</evidence>
<sequence length="308" mass="34428">MRTDPSSDPPPGDRELLIARLPAADPALHVMPLDNATLSTQTCPVRGPHRHAYHELFWTRSGTGVHVVDGERTVVGPGTVLVLGRGPVHFLEHARELSGAIVRFGDELLQESVSACSHPGCLLTARDRSVVHVPPEDTAHFDAVIGALAAETRRPLSALGDDVHRHLLLTLLSWIGRWYDHERPPEPGGKDDPVIRLYRRFNVLLERDFARHHDVRHYARELGVSESALWRALSGVTGSSTRTLITERVMMEAARLLRFTDLAVGQIAHEVGVRDRLYFSRAFKRRYGRSPRAYRERFHGAVEEEGGV</sequence>
<evidence type="ECO:0000256" key="1">
    <source>
        <dbReference type="ARBA" id="ARBA00023015"/>
    </source>
</evidence>
<dbReference type="Gene3D" id="1.10.10.60">
    <property type="entry name" value="Homeodomain-like"/>
    <property type="match status" value="1"/>
</dbReference>
<dbReference type="RefSeq" id="WP_350777154.1">
    <property type="nucleotide sequence ID" value="NZ_JBEPEK010000016.1"/>
</dbReference>
<dbReference type="InterPro" id="IPR020449">
    <property type="entry name" value="Tscrpt_reg_AraC-type_HTH"/>
</dbReference>
<dbReference type="SUPFAM" id="SSF46689">
    <property type="entry name" value="Homeodomain-like"/>
    <property type="match status" value="1"/>
</dbReference>
<dbReference type="EMBL" id="JBEPEK010000016">
    <property type="protein sequence ID" value="MER7178631.1"/>
    <property type="molecule type" value="Genomic_DNA"/>
</dbReference>
<dbReference type="Pfam" id="PF12833">
    <property type="entry name" value="HTH_18"/>
    <property type="match status" value="1"/>
</dbReference>
<proteinExistence type="predicted"/>
<dbReference type="InterPro" id="IPR014710">
    <property type="entry name" value="RmlC-like_jellyroll"/>
</dbReference>
<feature type="domain" description="HTH araC/xylS-type" evidence="4">
    <location>
        <begin position="199"/>
        <end position="297"/>
    </location>
</feature>
<dbReference type="InterPro" id="IPR009057">
    <property type="entry name" value="Homeodomain-like_sf"/>
</dbReference>
<dbReference type="InterPro" id="IPR018060">
    <property type="entry name" value="HTH_AraC"/>
</dbReference>
<protein>
    <submittedName>
        <fullName evidence="5">AraC family transcriptional regulator</fullName>
    </submittedName>
</protein>
<organism evidence="5 6">
    <name type="scientific">Streptomyces hyaluromycini</name>
    <dbReference type="NCBI Taxonomy" id="1377993"/>
    <lineage>
        <taxon>Bacteria</taxon>
        <taxon>Bacillati</taxon>
        <taxon>Actinomycetota</taxon>
        <taxon>Actinomycetes</taxon>
        <taxon>Kitasatosporales</taxon>
        <taxon>Streptomycetaceae</taxon>
        <taxon>Streptomyces</taxon>
    </lineage>
</organism>
<keyword evidence="6" id="KW-1185">Reference proteome</keyword>
<evidence type="ECO:0000259" key="4">
    <source>
        <dbReference type="PROSITE" id="PS01124"/>
    </source>
</evidence>
<keyword evidence="3" id="KW-0804">Transcription</keyword>
<reference evidence="5 6" key="1">
    <citation type="submission" date="2024-06" db="EMBL/GenBank/DDBJ databases">
        <title>The Natural Products Discovery Center: Release of the First 8490 Sequenced Strains for Exploring Actinobacteria Biosynthetic Diversity.</title>
        <authorList>
            <person name="Kalkreuter E."/>
            <person name="Kautsar S.A."/>
            <person name="Yang D."/>
            <person name="Bader C.D."/>
            <person name="Teijaro C.N."/>
            <person name="Fluegel L."/>
            <person name="Davis C.M."/>
            <person name="Simpson J.R."/>
            <person name="Lauterbach L."/>
            <person name="Steele A.D."/>
            <person name="Gui C."/>
            <person name="Meng S."/>
            <person name="Li G."/>
            <person name="Viehrig K."/>
            <person name="Ye F."/>
            <person name="Su P."/>
            <person name="Kiefer A.F."/>
            <person name="Nichols A."/>
            <person name="Cepeda A.J."/>
            <person name="Yan W."/>
            <person name="Fan B."/>
            <person name="Jiang Y."/>
            <person name="Adhikari A."/>
            <person name="Zheng C.-J."/>
            <person name="Schuster L."/>
            <person name="Cowan T.M."/>
            <person name="Smanski M.J."/>
            <person name="Chevrette M.G."/>
            <person name="De Carvalho L.P.S."/>
            <person name="Shen B."/>
        </authorList>
    </citation>
    <scope>NUCLEOTIDE SEQUENCE [LARGE SCALE GENOMIC DNA]</scope>
    <source>
        <strain evidence="5 6">NPDC000234</strain>
    </source>
</reference>